<feature type="transmembrane region" description="Helical" evidence="1">
    <location>
        <begin position="242"/>
        <end position="266"/>
    </location>
</feature>
<gene>
    <name evidence="2" type="ORF">QR680_003693</name>
</gene>
<feature type="transmembrane region" description="Helical" evidence="1">
    <location>
        <begin position="44"/>
        <end position="68"/>
    </location>
</feature>
<comment type="caution">
    <text evidence="2">The sequence shown here is derived from an EMBL/GenBank/DDBJ whole genome shotgun (WGS) entry which is preliminary data.</text>
</comment>
<feature type="transmembrane region" description="Helical" evidence="1">
    <location>
        <begin position="117"/>
        <end position="138"/>
    </location>
</feature>
<reference evidence="2" key="1">
    <citation type="submission" date="2023-06" db="EMBL/GenBank/DDBJ databases">
        <title>Genomic analysis of the entomopathogenic nematode Steinernema hermaphroditum.</title>
        <authorList>
            <person name="Schwarz E.M."/>
            <person name="Heppert J.K."/>
            <person name="Baniya A."/>
            <person name="Schwartz H.T."/>
            <person name="Tan C.-H."/>
            <person name="Antoshechkin I."/>
            <person name="Sternberg P.W."/>
            <person name="Goodrich-Blair H."/>
            <person name="Dillman A.R."/>
        </authorList>
    </citation>
    <scope>NUCLEOTIDE SEQUENCE</scope>
    <source>
        <strain evidence="2">PS9179</strain>
        <tissue evidence="2">Whole animal</tissue>
    </source>
</reference>
<evidence type="ECO:0000313" key="2">
    <source>
        <dbReference type="EMBL" id="KAK0407953.1"/>
    </source>
</evidence>
<evidence type="ECO:0000256" key="1">
    <source>
        <dbReference type="SAM" id="Phobius"/>
    </source>
</evidence>
<evidence type="ECO:0000313" key="3">
    <source>
        <dbReference type="Proteomes" id="UP001175271"/>
    </source>
</evidence>
<dbReference type="AlphaFoldDB" id="A0AA39HNF5"/>
<feature type="transmembrane region" description="Helical" evidence="1">
    <location>
        <begin position="6"/>
        <end position="32"/>
    </location>
</feature>
<sequence length="292" mass="32777">MVTTLAVLVGMAYFVVALFMFVLNGLLLLTLLRNKEFSSSSYRICKSICIACMAQLLVLGLAGIMTMAQSTFHYYIDRVLGIILQSTWYHYIALNFTLAVDRLLIFMCPRSFDISKITYVFLGLSYLIWISIAVLMSFPGFGETYERNGEFFAWCYSKGDGSRILSTIEPYYDLITDGVVLAIYLVVTGSLVKLKKSSTQSASFKTEIRILVVSVVSFLCETLTLAAAFWGPLNKSDRITLIIINMLWIVICGMFATLTLVVNGALRRRMVDVLVRKNNSVAVITMPNHVFE</sequence>
<keyword evidence="1" id="KW-1133">Transmembrane helix</keyword>
<dbReference type="PANTHER" id="PTHR22718">
    <property type="entry name" value="SERPENTINE RECEPTOR, CLASS X"/>
    <property type="match status" value="1"/>
</dbReference>
<organism evidence="2 3">
    <name type="scientific">Steinernema hermaphroditum</name>
    <dbReference type="NCBI Taxonomy" id="289476"/>
    <lineage>
        <taxon>Eukaryota</taxon>
        <taxon>Metazoa</taxon>
        <taxon>Ecdysozoa</taxon>
        <taxon>Nematoda</taxon>
        <taxon>Chromadorea</taxon>
        <taxon>Rhabditida</taxon>
        <taxon>Tylenchina</taxon>
        <taxon>Panagrolaimomorpha</taxon>
        <taxon>Strongyloidoidea</taxon>
        <taxon>Steinernematidae</taxon>
        <taxon>Steinernema</taxon>
    </lineage>
</organism>
<dbReference type="Pfam" id="PF10321">
    <property type="entry name" value="7TM_GPCR_Srt"/>
    <property type="match status" value="1"/>
</dbReference>
<keyword evidence="3" id="KW-1185">Reference proteome</keyword>
<dbReference type="SUPFAM" id="SSF81321">
    <property type="entry name" value="Family A G protein-coupled receptor-like"/>
    <property type="match status" value="1"/>
</dbReference>
<dbReference type="Gene3D" id="1.20.1070.10">
    <property type="entry name" value="Rhodopsin 7-helix transmembrane proteins"/>
    <property type="match status" value="1"/>
</dbReference>
<accession>A0AA39HNF5</accession>
<feature type="transmembrane region" description="Helical" evidence="1">
    <location>
        <begin position="88"/>
        <end position="105"/>
    </location>
</feature>
<feature type="transmembrane region" description="Helical" evidence="1">
    <location>
        <begin position="208"/>
        <end position="230"/>
    </location>
</feature>
<feature type="transmembrane region" description="Helical" evidence="1">
    <location>
        <begin position="170"/>
        <end position="187"/>
    </location>
</feature>
<dbReference type="PANTHER" id="PTHR22718:SF11">
    <property type="entry name" value="7TM GPCR SERPENTINE RECEPTOR CLASS X (SRX) DOMAIN-CONTAINING PROTEIN"/>
    <property type="match status" value="1"/>
</dbReference>
<proteinExistence type="predicted"/>
<keyword evidence="1" id="KW-0812">Transmembrane</keyword>
<dbReference type="EMBL" id="JAUCMV010000003">
    <property type="protein sequence ID" value="KAK0407953.1"/>
    <property type="molecule type" value="Genomic_DNA"/>
</dbReference>
<dbReference type="Proteomes" id="UP001175271">
    <property type="component" value="Unassembled WGS sequence"/>
</dbReference>
<dbReference type="InterPro" id="IPR019425">
    <property type="entry name" value="7TM_GPCR_serpentine_rcpt_Srt"/>
</dbReference>
<protein>
    <submittedName>
        <fullName evidence="2">Uncharacterized protein</fullName>
    </submittedName>
</protein>
<keyword evidence="1" id="KW-0472">Membrane</keyword>
<name>A0AA39HNF5_9BILA</name>